<proteinExistence type="predicted"/>
<reference evidence="1" key="1">
    <citation type="submission" date="2023-06" db="EMBL/GenBank/DDBJ databases">
        <authorList>
            <consortium name="Lawrence Berkeley National Laboratory"/>
            <person name="Ahrendt S."/>
            <person name="Sahu N."/>
            <person name="Indic B."/>
            <person name="Wong-Bajracharya J."/>
            <person name="Merenyi Z."/>
            <person name="Ke H.-M."/>
            <person name="Monk M."/>
            <person name="Kocsube S."/>
            <person name="Drula E."/>
            <person name="Lipzen A."/>
            <person name="Balint B."/>
            <person name="Henrissat B."/>
            <person name="Andreopoulos B."/>
            <person name="Martin F.M."/>
            <person name="Harder C.B."/>
            <person name="Rigling D."/>
            <person name="Ford K.L."/>
            <person name="Foster G.D."/>
            <person name="Pangilinan J."/>
            <person name="Papanicolaou A."/>
            <person name="Barry K."/>
            <person name="LaButti K."/>
            <person name="Viragh M."/>
            <person name="Koriabine M."/>
            <person name="Yan M."/>
            <person name="Riley R."/>
            <person name="Champramary S."/>
            <person name="Plett K.L."/>
            <person name="Tsai I.J."/>
            <person name="Slot J."/>
            <person name="Sipos G."/>
            <person name="Plett J."/>
            <person name="Nagy L.G."/>
            <person name="Grigoriev I.V."/>
        </authorList>
    </citation>
    <scope>NUCLEOTIDE SEQUENCE</scope>
    <source>
        <strain evidence="1">CCBAS 213</strain>
    </source>
</reference>
<feature type="non-terminal residue" evidence="1">
    <location>
        <position position="234"/>
    </location>
</feature>
<accession>A0AA39NI72</accession>
<keyword evidence="2" id="KW-1185">Reference proteome</keyword>
<dbReference type="EMBL" id="JAUEPS010000004">
    <property type="protein sequence ID" value="KAK0466089.1"/>
    <property type="molecule type" value="Genomic_DNA"/>
</dbReference>
<organism evidence="1 2">
    <name type="scientific">Armillaria tabescens</name>
    <name type="common">Ringless honey mushroom</name>
    <name type="synonym">Agaricus tabescens</name>
    <dbReference type="NCBI Taxonomy" id="1929756"/>
    <lineage>
        <taxon>Eukaryota</taxon>
        <taxon>Fungi</taxon>
        <taxon>Dikarya</taxon>
        <taxon>Basidiomycota</taxon>
        <taxon>Agaricomycotina</taxon>
        <taxon>Agaricomycetes</taxon>
        <taxon>Agaricomycetidae</taxon>
        <taxon>Agaricales</taxon>
        <taxon>Marasmiineae</taxon>
        <taxon>Physalacriaceae</taxon>
        <taxon>Desarmillaria</taxon>
    </lineage>
</organism>
<gene>
    <name evidence="1" type="ORF">EV420DRAFT_1509724</name>
</gene>
<dbReference type="GeneID" id="85355025"/>
<dbReference type="AlphaFoldDB" id="A0AA39NI72"/>
<evidence type="ECO:0000313" key="1">
    <source>
        <dbReference type="EMBL" id="KAK0466089.1"/>
    </source>
</evidence>
<comment type="caution">
    <text evidence="1">The sequence shown here is derived from an EMBL/GenBank/DDBJ whole genome shotgun (WGS) entry which is preliminary data.</text>
</comment>
<dbReference type="Proteomes" id="UP001175211">
    <property type="component" value="Unassembled WGS sequence"/>
</dbReference>
<name>A0AA39NI72_ARMTA</name>
<sequence>MVYTHNRVSFLTFADGHIDPTFMRTVFRLLYRWMLNDSKTLRLERHESAKLIELGVIPLPSLDLLPPSYFTCQVGDDMSLTEAYGAASLMALLGSPGADIFKDRMKEAMTVDALTQKDIFERFMIWTLMNNLGKEDGCVLEDIFHFPDDAPPWTKQPYRLISFTRENNVPVPVTWKSGASRRLGFRAREPADIENWLKDPKGVPFIFKDDHHCLAFIENRMTLERSVLVVHGAP</sequence>
<evidence type="ECO:0000313" key="2">
    <source>
        <dbReference type="Proteomes" id="UP001175211"/>
    </source>
</evidence>
<dbReference type="RefSeq" id="XP_060336916.1">
    <property type="nucleotide sequence ID" value="XM_060471477.1"/>
</dbReference>
<protein>
    <submittedName>
        <fullName evidence="1">Uncharacterized protein</fullName>
    </submittedName>
</protein>